<dbReference type="EMBL" id="UOGL01000620">
    <property type="protein sequence ID" value="VAX42080.1"/>
    <property type="molecule type" value="Genomic_DNA"/>
</dbReference>
<feature type="compositionally biased region" description="Basic and acidic residues" evidence="1">
    <location>
        <begin position="1"/>
        <end position="20"/>
    </location>
</feature>
<proteinExistence type="predicted"/>
<feature type="region of interest" description="Disordered" evidence="1">
    <location>
        <begin position="1"/>
        <end position="36"/>
    </location>
</feature>
<evidence type="ECO:0000256" key="1">
    <source>
        <dbReference type="SAM" id="MobiDB-lite"/>
    </source>
</evidence>
<gene>
    <name evidence="2" type="ORF">MNBD_PLANCTO02-1742</name>
</gene>
<name>A0A3B1E1A0_9ZZZZ</name>
<dbReference type="AlphaFoldDB" id="A0A3B1E1A0"/>
<sequence>MTPILRERERRCALDRESQRKRNAKKRAEKMKQQTS</sequence>
<reference evidence="2" key="1">
    <citation type="submission" date="2018-06" db="EMBL/GenBank/DDBJ databases">
        <authorList>
            <person name="Zhirakovskaya E."/>
        </authorList>
    </citation>
    <scope>NUCLEOTIDE SEQUENCE</scope>
</reference>
<protein>
    <submittedName>
        <fullName evidence="2">Uncharacterized protein</fullName>
    </submittedName>
</protein>
<evidence type="ECO:0000313" key="2">
    <source>
        <dbReference type="EMBL" id="VAX42080.1"/>
    </source>
</evidence>
<accession>A0A3B1E1A0</accession>
<organism evidence="2">
    <name type="scientific">hydrothermal vent metagenome</name>
    <dbReference type="NCBI Taxonomy" id="652676"/>
    <lineage>
        <taxon>unclassified sequences</taxon>
        <taxon>metagenomes</taxon>
        <taxon>ecological metagenomes</taxon>
    </lineage>
</organism>